<dbReference type="RefSeq" id="WP_006330378.1">
    <property type="nucleotide sequence ID" value="NZ_BAHC01000037.1"/>
</dbReference>
<evidence type="ECO:0008006" key="3">
    <source>
        <dbReference type="Google" id="ProtNLM"/>
    </source>
</evidence>
<comment type="caution">
    <text evidence="1">The sequence shown here is derived from an EMBL/GenBank/DDBJ whole genome shotgun (WGS) entry which is preliminary data.</text>
</comment>
<dbReference type="Pfam" id="PF11228">
    <property type="entry name" value="DUF3027"/>
    <property type="match status" value="1"/>
</dbReference>
<dbReference type="Proteomes" id="UP000008363">
    <property type="component" value="Unassembled WGS sequence"/>
</dbReference>
<organism evidence="1 2">
    <name type="scientific">Gordonia rhizosphera NBRC 16068</name>
    <dbReference type="NCBI Taxonomy" id="1108045"/>
    <lineage>
        <taxon>Bacteria</taxon>
        <taxon>Bacillati</taxon>
        <taxon>Actinomycetota</taxon>
        <taxon>Actinomycetes</taxon>
        <taxon>Mycobacteriales</taxon>
        <taxon>Gordoniaceae</taxon>
        <taxon>Gordonia</taxon>
    </lineage>
</organism>
<sequence length="270" mass="28313">MSFAFDGERLLGAVDVARAALVDDGQQPGRHLDAVSESEWAAAHYFEADLPGYRGWQWCVVVSGAPDVDEITVSEVVLLPGEGALLAPAWIPWNERIAAGDLSPGDLLAAEPDDPRLVPNQIDTADEFRFASEDEAEEYGQIAGELGLGRRRLLSREGRDDAATRWHDGERGPHSDMAAAAPYPCATCGFYLPLAGALRPAFGVCANEYSADGKVVSAGYGCGAHSDVAAPKGDRTPTYDAYDDGALEIVAATATATATATADAGADVTS</sequence>
<dbReference type="OrthoDB" id="3210158at2"/>
<proteinExistence type="predicted"/>
<keyword evidence="2" id="KW-1185">Reference proteome</keyword>
<protein>
    <recommendedName>
        <fullName evidence="3">DUF3027 domain-containing protein</fullName>
    </recommendedName>
</protein>
<dbReference type="AlphaFoldDB" id="K6WQA4"/>
<dbReference type="EMBL" id="BAHC01000037">
    <property type="protein sequence ID" value="GAB88719.1"/>
    <property type="molecule type" value="Genomic_DNA"/>
</dbReference>
<name>K6WQA4_9ACTN</name>
<dbReference type="STRING" id="1108045.GORHZ_037_00270"/>
<reference evidence="1 2" key="1">
    <citation type="submission" date="2012-08" db="EMBL/GenBank/DDBJ databases">
        <title>Whole genome shotgun sequence of Gordonia rhizosphera NBRC 16068.</title>
        <authorList>
            <person name="Takarada H."/>
            <person name="Isaki S."/>
            <person name="Hosoyama A."/>
            <person name="Tsuchikane K."/>
            <person name="Katsumata H."/>
            <person name="Baba S."/>
            <person name="Ohji S."/>
            <person name="Yamazaki S."/>
            <person name="Fujita N."/>
        </authorList>
    </citation>
    <scope>NUCLEOTIDE SEQUENCE [LARGE SCALE GENOMIC DNA]</scope>
    <source>
        <strain evidence="1 2">NBRC 16068</strain>
    </source>
</reference>
<evidence type="ECO:0000313" key="1">
    <source>
        <dbReference type="EMBL" id="GAB88719.1"/>
    </source>
</evidence>
<dbReference type="eggNOG" id="ENOG502ZBU7">
    <property type="taxonomic scope" value="Bacteria"/>
</dbReference>
<gene>
    <name evidence="1" type="ORF">GORHZ_037_00270</name>
</gene>
<evidence type="ECO:0000313" key="2">
    <source>
        <dbReference type="Proteomes" id="UP000008363"/>
    </source>
</evidence>
<accession>K6WQA4</accession>
<dbReference type="InterPro" id="IPR021391">
    <property type="entry name" value="DUF3027"/>
</dbReference>